<accession>A0AAX6ML32</accession>
<organism evidence="8 9">
    <name type="scientific">Daldinia eschscholtzii</name>
    <dbReference type="NCBI Taxonomy" id="292717"/>
    <lineage>
        <taxon>Eukaryota</taxon>
        <taxon>Fungi</taxon>
        <taxon>Dikarya</taxon>
        <taxon>Ascomycota</taxon>
        <taxon>Pezizomycotina</taxon>
        <taxon>Sordariomycetes</taxon>
        <taxon>Xylariomycetidae</taxon>
        <taxon>Xylariales</taxon>
        <taxon>Hypoxylaceae</taxon>
        <taxon>Daldinia</taxon>
    </lineage>
</organism>
<evidence type="ECO:0000313" key="8">
    <source>
        <dbReference type="EMBL" id="KAK6953345.1"/>
    </source>
</evidence>
<proteinExistence type="predicted"/>
<dbReference type="Gene3D" id="1.20.1720.10">
    <property type="entry name" value="Multidrug resistance protein D"/>
    <property type="match status" value="1"/>
</dbReference>
<keyword evidence="9" id="KW-1185">Reference proteome</keyword>
<evidence type="ECO:0000256" key="2">
    <source>
        <dbReference type="ARBA" id="ARBA00022692"/>
    </source>
</evidence>
<dbReference type="InterPro" id="IPR011701">
    <property type="entry name" value="MFS"/>
</dbReference>
<dbReference type="SUPFAM" id="SSF103473">
    <property type="entry name" value="MFS general substrate transporter"/>
    <property type="match status" value="1"/>
</dbReference>
<feature type="compositionally biased region" description="Basic and acidic residues" evidence="5">
    <location>
        <begin position="307"/>
        <end position="325"/>
    </location>
</feature>
<evidence type="ECO:0000256" key="1">
    <source>
        <dbReference type="ARBA" id="ARBA00004141"/>
    </source>
</evidence>
<feature type="domain" description="Major facilitator superfamily (MFS) profile" evidence="7">
    <location>
        <begin position="28"/>
        <end position="325"/>
    </location>
</feature>
<dbReference type="PANTHER" id="PTHR23501">
    <property type="entry name" value="MAJOR FACILITATOR SUPERFAMILY"/>
    <property type="match status" value="1"/>
</dbReference>
<feature type="transmembrane region" description="Helical" evidence="6">
    <location>
        <begin position="150"/>
        <end position="173"/>
    </location>
</feature>
<dbReference type="InterPro" id="IPR036259">
    <property type="entry name" value="MFS_trans_sf"/>
</dbReference>
<feature type="transmembrane region" description="Helical" evidence="6">
    <location>
        <begin position="63"/>
        <end position="81"/>
    </location>
</feature>
<evidence type="ECO:0000259" key="7">
    <source>
        <dbReference type="PROSITE" id="PS50850"/>
    </source>
</evidence>
<evidence type="ECO:0000313" key="9">
    <source>
        <dbReference type="Proteomes" id="UP001369815"/>
    </source>
</evidence>
<feature type="transmembrane region" description="Helical" evidence="6">
    <location>
        <begin position="123"/>
        <end position="144"/>
    </location>
</feature>
<evidence type="ECO:0000256" key="4">
    <source>
        <dbReference type="ARBA" id="ARBA00023136"/>
    </source>
</evidence>
<keyword evidence="4 6" id="KW-0472">Membrane</keyword>
<feature type="transmembrane region" description="Helical" evidence="6">
    <location>
        <begin position="25"/>
        <end position="51"/>
    </location>
</feature>
<dbReference type="AlphaFoldDB" id="A0AAX6ML32"/>
<dbReference type="EMBL" id="JBANMG010000005">
    <property type="protein sequence ID" value="KAK6953345.1"/>
    <property type="molecule type" value="Genomic_DNA"/>
</dbReference>
<keyword evidence="2 6" id="KW-0812">Transmembrane</keyword>
<dbReference type="Proteomes" id="UP001369815">
    <property type="component" value="Unassembled WGS sequence"/>
</dbReference>
<gene>
    <name evidence="8" type="ORF">Daesc_005648</name>
</gene>
<reference evidence="8 9" key="1">
    <citation type="journal article" date="2024" name="Front Chem Biol">
        <title>Unveiling the potential of Daldinia eschscholtzii MFLUCC 19-0629 through bioactivity and bioinformatics studies for enhanced sustainable agriculture production.</title>
        <authorList>
            <person name="Brooks S."/>
            <person name="Weaver J.A."/>
            <person name="Klomchit A."/>
            <person name="Alharthi S.A."/>
            <person name="Onlamun T."/>
            <person name="Nurani R."/>
            <person name="Vong T.K."/>
            <person name="Alberti F."/>
            <person name="Greco C."/>
        </authorList>
    </citation>
    <scope>NUCLEOTIDE SEQUENCE [LARGE SCALE GENOMIC DNA]</scope>
    <source>
        <strain evidence="8">MFLUCC 19-0629</strain>
    </source>
</reference>
<evidence type="ECO:0000256" key="5">
    <source>
        <dbReference type="SAM" id="MobiDB-lite"/>
    </source>
</evidence>
<feature type="region of interest" description="Disordered" evidence="5">
    <location>
        <begin position="306"/>
        <end position="325"/>
    </location>
</feature>
<dbReference type="GO" id="GO:0022857">
    <property type="term" value="F:transmembrane transporter activity"/>
    <property type="evidence" value="ECO:0007669"/>
    <property type="project" value="InterPro"/>
</dbReference>
<comment type="subcellular location">
    <subcellularLocation>
        <location evidence="1">Membrane</location>
        <topology evidence="1">Multi-pass membrane protein</topology>
    </subcellularLocation>
</comment>
<dbReference type="InterPro" id="IPR020846">
    <property type="entry name" value="MFS_dom"/>
</dbReference>
<evidence type="ECO:0000256" key="6">
    <source>
        <dbReference type="SAM" id="Phobius"/>
    </source>
</evidence>
<dbReference type="Pfam" id="PF07690">
    <property type="entry name" value="MFS_1"/>
    <property type="match status" value="1"/>
</dbReference>
<dbReference type="GO" id="GO:0005886">
    <property type="term" value="C:plasma membrane"/>
    <property type="evidence" value="ECO:0007669"/>
    <property type="project" value="TreeGrafter"/>
</dbReference>
<dbReference type="PROSITE" id="PS50850">
    <property type="entry name" value="MFS"/>
    <property type="match status" value="1"/>
</dbReference>
<dbReference type="PANTHER" id="PTHR23501:SF199">
    <property type="entry name" value="MFS EFFLUX TRANSPORTER INPD-RELATED"/>
    <property type="match status" value="1"/>
</dbReference>
<evidence type="ECO:0000256" key="3">
    <source>
        <dbReference type="ARBA" id="ARBA00022989"/>
    </source>
</evidence>
<sequence length="325" mass="33872">MAEDNSTAAAQSSLTGTNQLASWRLVTVIGSLCLGVFLFGLDVNIVTVAIPHITTEFRSLPDIAWYGLAYLLTLTAFQPLFGNLYKYFNAKVVYMISLALFEVGSVICAAAPTSAVLIFGRAWLGLGAAGLLQGALAIINYTVAVDKVPLFQGIVVGSMAVAVCCGPVIGGALTQYANWPVQAVLEPEDIATGNAINVFSFHLAGAVGTAIGQALLIDGLNVAVPRYTDAVTPAAVIGAGATGLQLIATSPAVLEALRAAYVEAVRRTIVLGLAGICMTVPVSCAMEWINIKSVAETKLRALASKEMPARSRDLSEQEAKAPESI</sequence>
<comment type="caution">
    <text evidence="8">The sequence shown here is derived from an EMBL/GenBank/DDBJ whole genome shotgun (WGS) entry which is preliminary data.</text>
</comment>
<feature type="transmembrane region" description="Helical" evidence="6">
    <location>
        <begin position="93"/>
        <end position="111"/>
    </location>
</feature>
<protein>
    <recommendedName>
        <fullName evidence="7">Major facilitator superfamily (MFS) profile domain-containing protein</fullName>
    </recommendedName>
</protein>
<name>A0AAX6ML32_9PEZI</name>
<keyword evidence="3 6" id="KW-1133">Transmembrane helix</keyword>